<keyword evidence="2" id="KW-0546">Nucleotide metabolism</keyword>
<name>A0A7C3F0W4_9CREN</name>
<dbReference type="GO" id="GO:0006229">
    <property type="term" value="P:dUTP biosynthetic process"/>
    <property type="evidence" value="ECO:0007669"/>
    <property type="project" value="InterPro"/>
</dbReference>
<dbReference type="InterPro" id="IPR036157">
    <property type="entry name" value="dUTPase-like_sf"/>
</dbReference>
<organism evidence="3">
    <name type="scientific">Candidatus Methanomethylicus mesodigestus</name>
    <dbReference type="NCBI Taxonomy" id="1867258"/>
    <lineage>
        <taxon>Archaea</taxon>
        <taxon>Thermoproteota</taxon>
        <taxon>Methanosuratincolia</taxon>
        <taxon>Candidatus Methanomethylicales</taxon>
        <taxon>Candidatus Methanomethylicaceae</taxon>
        <taxon>Candidatus Methanomethylicus</taxon>
    </lineage>
</organism>
<dbReference type="Pfam" id="PF22769">
    <property type="entry name" value="DCD"/>
    <property type="match status" value="1"/>
</dbReference>
<comment type="caution">
    <text evidence="3">The sequence shown here is derived from an EMBL/GenBank/DDBJ whole genome shotgun (WGS) entry which is preliminary data.</text>
</comment>
<dbReference type="PANTHER" id="PTHR42680:SF3">
    <property type="entry name" value="DCTP DEAMINASE"/>
    <property type="match status" value="1"/>
</dbReference>
<keyword evidence="1 3" id="KW-0378">Hydrolase</keyword>
<dbReference type="NCBIfam" id="TIGR02274">
    <property type="entry name" value="dCTP_deam"/>
    <property type="match status" value="1"/>
</dbReference>
<accession>A0A7C3F0W4</accession>
<dbReference type="AlphaFoldDB" id="A0A7C3F0W4"/>
<evidence type="ECO:0000256" key="1">
    <source>
        <dbReference type="ARBA" id="ARBA00022801"/>
    </source>
</evidence>
<dbReference type="Gene3D" id="2.70.40.10">
    <property type="match status" value="1"/>
</dbReference>
<proteinExistence type="predicted"/>
<dbReference type="EC" id="3.5.4.13" evidence="3"/>
<sequence length="135" mass="14481">MAEGSLVIDPFSRECLSPAGYDVRSNSPLSMQPGRQALVHTVERLELGPAVCGEIFIRSSFAREGVFGSFAIIDPGFKGQLTLSIANFGASIVEISQGERIAQVVFHRLSSPADRPYSGRYQGSAGTVSSKRGFK</sequence>
<evidence type="ECO:0000313" key="3">
    <source>
        <dbReference type="EMBL" id="HFK21005.1"/>
    </source>
</evidence>
<dbReference type="CDD" id="cd07557">
    <property type="entry name" value="trimeric_dUTPase"/>
    <property type="match status" value="1"/>
</dbReference>
<dbReference type="InterPro" id="IPR011962">
    <property type="entry name" value="dCTP_deaminase"/>
</dbReference>
<dbReference type="PANTHER" id="PTHR42680">
    <property type="entry name" value="DCTP DEAMINASE"/>
    <property type="match status" value="1"/>
</dbReference>
<reference evidence="3" key="1">
    <citation type="journal article" date="2020" name="mSystems">
        <title>Genome- and Community-Level Interaction Insights into Carbon Utilization and Element Cycling Functions of Hydrothermarchaeota in Hydrothermal Sediment.</title>
        <authorList>
            <person name="Zhou Z."/>
            <person name="Liu Y."/>
            <person name="Xu W."/>
            <person name="Pan J."/>
            <person name="Luo Z.H."/>
            <person name="Li M."/>
        </authorList>
    </citation>
    <scope>NUCLEOTIDE SEQUENCE [LARGE SCALE GENOMIC DNA]</scope>
    <source>
        <strain evidence="3">SpSt-468</strain>
    </source>
</reference>
<dbReference type="EMBL" id="DSTX01000011">
    <property type="protein sequence ID" value="HFK21005.1"/>
    <property type="molecule type" value="Genomic_DNA"/>
</dbReference>
<evidence type="ECO:0000256" key="2">
    <source>
        <dbReference type="ARBA" id="ARBA00023080"/>
    </source>
</evidence>
<dbReference type="InterPro" id="IPR033704">
    <property type="entry name" value="dUTPase_trimeric"/>
</dbReference>
<protein>
    <submittedName>
        <fullName evidence="3">dCTP deaminase</fullName>
        <ecNumber evidence="3">3.5.4.13</ecNumber>
    </submittedName>
</protein>
<dbReference type="GO" id="GO:0008829">
    <property type="term" value="F:dCTP deaminase activity"/>
    <property type="evidence" value="ECO:0007669"/>
    <property type="project" value="UniProtKB-EC"/>
</dbReference>
<gene>
    <name evidence="3" type="primary">dcd</name>
    <name evidence="3" type="ORF">ENS19_07015</name>
</gene>
<dbReference type="SUPFAM" id="SSF51283">
    <property type="entry name" value="dUTPase-like"/>
    <property type="match status" value="1"/>
</dbReference>